<keyword evidence="3" id="KW-1185">Reference proteome</keyword>
<dbReference type="EMBL" id="OY569118">
    <property type="protein sequence ID" value="CAJ1002360.1"/>
    <property type="molecule type" value="Genomic_DNA"/>
</dbReference>
<feature type="domain" description="Lantibiotic dehydratase N-terminal" evidence="1">
    <location>
        <begin position="644"/>
        <end position="787"/>
    </location>
</feature>
<dbReference type="Proteomes" id="UP001189619">
    <property type="component" value="Chromosome"/>
</dbReference>
<proteinExistence type="predicted"/>
<dbReference type="Pfam" id="PF04738">
    <property type="entry name" value="Lant_dehydr_N"/>
    <property type="match status" value="1"/>
</dbReference>
<accession>A0AA48RH87</accession>
<evidence type="ECO:0000313" key="3">
    <source>
        <dbReference type="Proteomes" id="UP001189619"/>
    </source>
</evidence>
<organism evidence="2 3">
    <name type="scientific">Brevibacillus aydinogluensis</name>
    <dbReference type="NCBI Taxonomy" id="927786"/>
    <lineage>
        <taxon>Bacteria</taxon>
        <taxon>Bacillati</taxon>
        <taxon>Bacillota</taxon>
        <taxon>Bacilli</taxon>
        <taxon>Bacillales</taxon>
        <taxon>Paenibacillaceae</taxon>
        <taxon>Brevibacillus</taxon>
    </lineage>
</organism>
<dbReference type="RefSeq" id="WP_304415414.1">
    <property type="nucleotide sequence ID" value="NZ_JAUSVZ010000003.1"/>
</dbReference>
<evidence type="ECO:0000259" key="1">
    <source>
        <dbReference type="Pfam" id="PF04738"/>
    </source>
</evidence>
<gene>
    <name evidence="2" type="ORF">BSPP4475_08535</name>
</gene>
<dbReference type="InterPro" id="IPR006827">
    <property type="entry name" value="Lant_deHydtase_N"/>
</dbReference>
<name>A0AA48RH87_9BACL</name>
<evidence type="ECO:0000313" key="2">
    <source>
        <dbReference type="EMBL" id="CAJ1002360.1"/>
    </source>
</evidence>
<sequence length="829" mass="96193">MNQTALAASVWTWFPHFVLRSTGFPFEWIGRMRMEETQQVLEAVFAWEEKRHRLVEQWERDVLPLLTDKAIRWEKPQQKVLASVYRKVKKACAFNENERAGIQAIGRSELSEWAHQWQETFQQEEQLYRQAEQVFAGEWERVREELHTCIAHPRFREAVFLSNPSFYERGFAYFDQHRADQTRDSRWRQLERQFFTYLQRFTAKNETASFFGPVNYGRIAEGEGTGTNGLITAQWPDTFALEKRVAFYAFWVLQELAALVAADPALADVVPLMFRGSSKQVQLEHFSEGMSVREWAKATGAAVEQTRQEVDRLIANSTLQRIFPIPSSVIHGLADLIERIGRLQAETEAERGAKERWLSVLRQLQRLQHQFEQGDLQERIAILERVETMVSDLTRLAPRRGEGELFRDRTVLYEDTRGNLTICLDRRMVDHLLTDLYGPLKIATVYTTLRKERYMKIAMQIYRRMFGNRQAVRFDQFVVACHKLLPELADGAREHGDADDPLEEFLRIFHQSCDAYLEGHSPTLISPEFAAFLHKMKDDDLYLTSPDLLVMFDSGAKGGATAPTFVLGELHHGITMEGWMLSFHSDADRVREEIRQEIVRHLAIVQERSKRKILPANLIFNRKMKTAPQEYPGVMVEVSGYASTRRPDATFGLKDLVVRVDGDELVLTLRGDDRAIRFYPPAFGFTDQAYVPFALFSFPIVQMPTYRREGFTPRIETGHLVVQRAQWTLSTEDLQTVIRAKEPFSAYVAVQKVRRQYSLPRHVFLRVPSEQKPVYLDLENPYAVELLQHLAGKNETVTFSEMLPAPDQLWLRDRHGTYCSELRTLLMRS</sequence>
<dbReference type="KEGG" id="bayd:BSPP4475_08535"/>
<reference evidence="2" key="1">
    <citation type="submission" date="2023-07" db="EMBL/GenBank/DDBJ databases">
        <authorList>
            <person name="Ivanov I."/>
            <person name="Teneva D."/>
            <person name="Stoikov I."/>
        </authorList>
    </citation>
    <scope>NUCLEOTIDE SEQUENCE</scope>
    <source>
        <strain evidence="2">4475</strain>
    </source>
</reference>
<protein>
    <submittedName>
        <fullName evidence="2">Lant-dehydr-N domain-containing protein</fullName>
    </submittedName>
</protein>
<dbReference type="AlphaFoldDB" id="A0AA48RH87"/>